<evidence type="ECO:0000313" key="9">
    <source>
        <dbReference type="EMBL" id="SFV38620.1"/>
    </source>
</evidence>
<dbReference type="HAMAP" id="MF_00914">
    <property type="entry name" value="L_Ala_exporter"/>
    <property type="match status" value="1"/>
</dbReference>
<keyword evidence="4 8" id="KW-0812">Transmembrane</keyword>
<evidence type="ECO:0000256" key="4">
    <source>
        <dbReference type="ARBA" id="ARBA00022692"/>
    </source>
</evidence>
<dbReference type="EMBL" id="FPCK01000004">
    <property type="protein sequence ID" value="SFV38620.1"/>
    <property type="molecule type" value="Genomic_DNA"/>
</dbReference>
<evidence type="ECO:0000256" key="8">
    <source>
        <dbReference type="HAMAP-Rule" id="MF_00914"/>
    </source>
</evidence>
<feature type="transmembrane region" description="Helical" evidence="8">
    <location>
        <begin position="109"/>
        <end position="128"/>
    </location>
</feature>
<evidence type="ECO:0000256" key="5">
    <source>
        <dbReference type="ARBA" id="ARBA00022970"/>
    </source>
</evidence>
<dbReference type="STRING" id="429728.SAMN05216456_3529"/>
<dbReference type="AlphaFoldDB" id="A0A1I7NVF4"/>
<sequence length="152" mass="16731">MTKNPRSRERRAFVADTLALLLFFTATGIINERFIASMSWEQVFQARLIGALLMVPVARPYGLWRDWMMGHARSTRRSKLLWDSLALLTFQVPIYAAIIAASGASGSDLVRGIIGAAVMMLVLGRPYGAFLNVVRSAFGLEPGGNRPMSLNS</sequence>
<keyword evidence="3 8" id="KW-0997">Cell inner membrane</keyword>
<protein>
    <recommendedName>
        <fullName evidence="8">L-alanine exporter AlaE</fullName>
    </recommendedName>
</protein>
<evidence type="ECO:0000313" key="10">
    <source>
        <dbReference type="Proteomes" id="UP000199074"/>
    </source>
</evidence>
<keyword evidence="5 8" id="KW-0029">Amino-acid transport</keyword>
<evidence type="ECO:0000256" key="3">
    <source>
        <dbReference type="ARBA" id="ARBA00022519"/>
    </source>
</evidence>
<reference evidence="9 10" key="1">
    <citation type="submission" date="2016-10" db="EMBL/GenBank/DDBJ databases">
        <authorList>
            <person name="de Groot N.N."/>
        </authorList>
    </citation>
    <scope>NUCLEOTIDE SEQUENCE [LARGE SCALE GENOMIC DNA]</scope>
    <source>
        <strain evidence="9 10">IPL20</strain>
    </source>
</reference>
<keyword evidence="7 8" id="KW-0472">Membrane</keyword>
<evidence type="ECO:0000256" key="7">
    <source>
        <dbReference type="ARBA" id="ARBA00023136"/>
    </source>
</evidence>
<proteinExistence type="inferred from homology"/>
<keyword evidence="2 8" id="KW-1003">Cell membrane</keyword>
<organism evidence="9 10">
    <name type="scientific">Devosia crocina</name>
    <dbReference type="NCBI Taxonomy" id="429728"/>
    <lineage>
        <taxon>Bacteria</taxon>
        <taxon>Pseudomonadati</taxon>
        <taxon>Pseudomonadota</taxon>
        <taxon>Alphaproteobacteria</taxon>
        <taxon>Hyphomicrobiales</taxon>
        <taxon>Devosiaceae</taxon>
        <taxon>Devosia</taxon>
    </lineage>
</organism>
<keyword evidence="6 8" id="KW-1133">Transmembrane helix</keyword>
<gene>
    <name evidence="8" type="primary">alaE</name>
    <name evidence="9" type="ORF">SAMN05216456_3529</name>
</gene>
<dbReference type="Pfam" id="PF06610">
    <property type="entry name" value="AlaE"/>
    <property type="match status" value="1"/>
</dbReference>
<evidence type="ECO:0000256" key="2">
    <source>
        <dbReference type="ARBA" id="ARBA00022475"/>
    </source>
</evidence>
<keyword evidence="1 8" id="KW-0813">Transport</keyword>
<dbReference type="GO" id="GO:0005886">
    <property type="term" value="C:plasma membrane"/>
    <property type="evidence" value="ECO:0007669"/>
    <property type="project" value="UniProtKB-SubCell"/>
</dbReference>
<comment type="function">
    <text evidence="8">Exports L-alanine.</text>
</comment>
<comment type="subcellular location">
    <subcellularLocation>
        <location evidence="8">Cell inner membrane</location>
        <topology evidence="8">Multi-pass membrane protein</topology>
    </subcellularLocation>
</comment>
<dbReference type="Proteomes" id="UP000199074">
    <property type="component" value="Unassembled WGS sequence"/>
</dbReference>
<evidence type="ECO:0000256" key="1">
    <source>
        <dbReference type="ARBA" id="ARBA00022448"/>
    </source>
</evidence>
<comment type="similarity">
    <text evidence="8">Belongs to the AlaE exporter family.</text>
</comment>
<name>A0A1I7NVF4_9HYPH</name>
<dbReference type="GO" id="GO:0032973">
    <property type="term" value="P:amino acid export across plasma membrane"/>
    <property type="evidence" value="ECO:0007669"/>
    <property type="project" value="UniProtKB-UniRule"/>
</dbReference>
<dbReference type="OrthoDB" id="9006207at2"/>
<evidence type="ECO:0000256" key="6">
    <source>
        <dbReference type="ARBA" id="ARBA00022989"/>
    </source>
</evidence>
<feature type="transmembrane region" description="Helical" evidence="8">
    <location>
        <begin position="44"/>
        <end position="64"/>
    </location>
</feature>
<dbReference type="GO" id="GO:0034639">
    <property type="term" value="F:L-amino acid efflux transmembrane transporter activity"/>
    <property type="evidence" value="ECO:0007669"/>
    <property type="project" value="UniProtKB-UniRule"/>
</dbReference>
<feature type="transmembrane region" description="Helical" evidence="8">
    <location>
        <begin position="85"/>
        <end position="103"/>
    </location>
</feature>
<keyword evidence="10" id="KW-1185">Reference proteome</keyword>
<accession>A0A1I7NVF4</accession>
<dbReference type="InterPro" id="IPR010574">
    <property type="entry name" value="Ala_export_AlaE"/>
</dbReference>
<dbReference type="RefSeq" id="WP_092426871.1">
    <property type="nucleotide sequence ID" value="NZ_FPCK01000004.1"/>
</dbReference>